<dbReference type="AlphaFoldDB" id="A0A382P0J4"/>
<feature type="non-terminal residue" evidence="1">
    <location>
        <position position="34"/>
    </location>
</feature>
<protein>
    <submittedName>
        <fullName evidence="1">Uncharacterized protein</fullName>
    </submittedName>
</protein>
<name>A0A382P0J4_9ZZZZ</name>
<sequence length="34" mass="3731">MKKMTLRRSVVTTLIYRCPALNLHPGTQGETGTG</sequence>
<organism evidence="1">
    <name type="scientific">marine metagenome</name>
    <dbReference type="NCBI Taxonomy" id="408172"/>
    <lineage>
        <taxon>unclassified sequences</taxon>
        <taxon>metagenomes</taxon>
        <taxon>ecological metagenomes</taxon>
    </lineage>
</organism>
<gene>
    <name evidence="1" type="ORF">METZ01_LOCUS318306</name>
</gene>
<proteinExistence type="predicted"/>
<evidence type="ECO:0000313" key="1">
    <source>
        <dbReference type="EMBL" id="SVC65452.1"/>
    </source>
</evidence>
<accession>A0A382P0J4</accession>
<reference evidence="1" key="1">
    <citation type="submission" date="2018-05" db="EMBL/GenBank/DDBJ databases">
        <authorList>
            <person name="Lanie J.A."/>
            <person name="Ng W.-L."/>
            <person name="Kazmierczak K.M."/>
            <person name="Andrzejewski T.M."/>
            <person name="Davidsen T.M."/>
            <person name="Wayne K.J."/>
            <person name="Tettelin H."/>
            <person name="Glass J.I."/>
            <person name="Rusch D."/>
            <person name="Podicherti R."/>
            <person name="Tsui H.-C.T."/>
            <person name="Winkler M.E."/>
        </authorList>
    </citation>
    <scope>NUCLEOTIDE SEQUENCE</scope>
</reference>
<dbReference type="EMBL" id="UINC01103228">
    <property type="protein sequence ID" value="SVC65452.1"/>
    <property type="molecule type" value="Genomic_DNA"/>
</dbReference>